<evidence type="ECO:0000313" key="6">
    <source>
        <dbReference type="EMBL" id="SPD06313.1"/>
    </source>
</evidence>
<evidence type="ECO:0000256" key="5">
    <source>
        <dbReference type="SAM" id="Coils"/>
    </source>
</evidence>
<keyword evidence="1 5" id="KW-0175">Coiled coil</keyword>
<organism evidence="6">
    <name type="scientific">Fagus sylvatica</name>
    <name type="common">Beechnut</name>
    <dbReference type="NCBI Taxonomy" id="28930"/>
    <lineage>
        <taxon>Eukaryota</taxon>
        <taxon>Viridiplantae</taxon>
        <taxon>Streptophyta</taxon>
        <taxon>Embryophyta</taxon>
        <taxon>Tracheophyta</taxon>
        <taxon>Spermatophyta</taxon>
        <taxon>Magnoliopsida</taxon>
        <taxon>eudicotyledons</taxon>
        <taxon>Gunneridae</taxon>
        <taxon>Pentapetalae</taxon>
        <taxon>rosids</taxon>
        <taxon>fabids</taxon>
        <taxon>Fagales</taxon>
        <taxon>Fagaceae</taxon>
        <taxon>Fagus</taxon>
    </lineage>
</organism>
<name>A0A2N9H3H7_FAGSY</name>
<dbReference type="AlphaFoldDB" id="A0A2N9H3H7"/>
<feature type="coiled-coil region" evidence="5">
    <location>
        <begin position="116"/>
        <end position="143"/>
    </location>
</feature>
<dbReference type="GO" id="GO:0006997">
    <property type="term" value="P:nucleus organization"/>
    <property type="evidence" value="ECO:0007669"/>
    <property type="project" value="InterPro"/>
</dbReference>
<proteinExistence type="inferred from homology"/>
<dbReference type="GO" id="GO:0005652">
    <property type="term" value="C:nuclear lamina"/>
    <property type="evidence" value="ECO:0007669"/>
    <property type="project" value="UniProtKB-SubCell"/>
</dbReference>
<evidence type="ECO:0000256" key="4">
    <source>
        <dbReference type="ARBA" id="ARBA00024208"/>
    </source>
</evidence>
<reference evidence="6" key="1">
    <citation type="submission" date="2018-02" db="EMBL/GenBank/DDBJ databases">
        <authorList>
            <person name="Cohen D.B."/>
            <person name="Kent A.D."/>
        </authorList>
    </citation>
    <scope>NUCLEOTIDE SEQUENCE</scope>
</reference>
<dbReference type="EMBL" id="OIVN01002775">
    <property type="protein sequence ID" value="SPD06313.1"/>
    <property type="molecule type" value="Genomic_DNA"/>
</dbReference>
<evidence type="ECO:0000256" key="3">
    <source>
        <dbReference type="ARBA" id="ARBA00024186"/>
    </source>
</evidence>
<protein>
    <submittedName>
        <fullName evidence="6">Uncharacterized protein</fullName>
    </submittedName>
</protein>
<comment type="subcellular location">
    <subcellularLocation>
        <location evidence="3">Nucleus lamina</location>
    </subcellularLocation>
</comment>
<evidence type="ECO:0000256" key="1">
    <source>
        <dbReference type="ARBA" id="ARBA00023054"/>
    </source>
</evidence>
<feature type="coiled-coil region" evidence="5">
    <location>
        <begin position="3"/>
        <end position="73"/>
    </location>
</feature>
<gene>
    <name evidence="6" type="ORF">FSB_LOCUS34195</name>
</gene>
<comment type="similarity">
    <text evidence="4">Belongs to the CRWN family.</text>
</comment>
<sequence>MQLEKALREIQEERDQIKFTSETKLANADALVVGIGDKSLEVEEKLHAAEAKLAEVNRKSSELEARESILQRECLSLTTEQEAHKAIFYKQREDLQEWERKLQEGEGRLCKSRGILNEREEKANEIEATIKQKERGLEEAQKNIDSMIFSMPKIEENFGLSKR</sequence>
<dbReference type="PANTHER" id="PTHR31908:SF9">
    <property type="entry name" value="PROTEIN CROWDED NUCLEI 3"/>
    <property type="match status" value="1"/>
</dbReference>
<dbReference type="PANTHER" id="PTHR31908">
    <property type="entry name" value="PROTEIN CROWDED NUCLEI 4"/>
    <property type="match status" value="1"/>
</dbReference>
<dbReference type="InterPro" id="IPR040418">
    <property type="entry name" value="CRWN"/>
</dbReference>
<accession>A0A2N9H3H7</accession>
<keyword evidence="2" id="KW-0539">Nucleus</keyword>
<dbReference type="SUPFAM" id="SSF57997">
    <property type="entry name" value="Tropomyosin"/>
    <property type="match status" value="1"/>
</dbReference>
<evidence type="ECO:0000256" key="2">
    <source>
        <dbReference type="ARBA" id="ARBA00023242"/>
    </source>
</evidence>